<organism evidence="1 2">
    <name type="scientific">Penicillium angulare</name>
    <dbReference type="NCBI Taxonomy" id="116970"/>
    <lineage>
        <taxon>Eukaryota</taxon>
        <taxon>Fungi</taxon>
        <taxon>Dikarya</taxon>
        <taxon>Ascomycota</taxon>
        <taxon>Pezizomycotina</taxon>
        <taxon>Eurotiomycetes</taxon>
        <taxon>Eurotiomycetidae</taxon>
        <taxon>Eurotiales</taxon>
        <taxon>Aspergillaceae</taxon>
        <taxon>Penicillium</taxon>
    </lineage>
</organism>
<comment type="caution">
    <text evidence="1">The sequence shown here is derived from an EMBL/GenBank/DDBJ whole genome shotgun (WGS) entry which is preliminary data.</text>
</comment>
<evidence type="ECO:0000313" key="1">
    <source>
        <dbReference type="EMBL" id="KAJ5107356.1"/>
    </source>
</evidence>
<name>A0A9W9KIU1_9EURO</name>
<dbReference type="AlphaFoldDB" id="A0A9W9KIU1"/>
<keyword evidence="2" id="KW-1185">Reference proteome</keyword>
<evidence type="ECO:0000313" key="2">
    <source>
        <dbReference type="Proteomes" id="UP001149165"/>
    </source>
</evidence>
<dbReference type="Proteomes" id="UP001149165">
    <property type="component" value="Unassembled WGS sequence"/>
</dbReference>
<dbReference type="EMBL" id="JAPQKH010000003">
    <property type="protein sequence ID" value="KAJ5107356.1"/>
    <property type="molecule type" value="Genomic_DNA"/>
</dbReference>
<accession>A0A9W9KIU1</accession>
<proteinExistence type="predicted"/>
<reference evidence="1" key="1">
    <citation type="submission" date="2022-11" db="EMBL/GenBank/DDBJ databases">
        <authorList>
            <person name="Petersen C."/>
        </authorList>
    </citation>
    <scope>NUCLEOTIDE SEQUENCE</scope>
    <source>
        <strain evidence="1">IBT 30069</strain>
    </source>
</reference>
<sequence length="66" mass="7429">MVQDEAIVPDDDGVSDLGSDDLQSYGNQYQHTTYLYITWLAHRLPERLTLSCHPFTKGAWKMAGGD</sequence>
<reference evidence="1" key="2">
    <citation type="journal article" date="2023" name="IMA Fungus">
        <title>Comparative genomic study of the Penicillium genus elucidates a diverse pangenome and 15 lateral gene transfer events.</title>
        <authorList>
            <person name="Petersen C."/>
            <person name="Sorensen T."/>
            <person name="Nielsen M.R."/>
            <person name="Sondergaard T.E."/>
            <person name="Sorensen J.L."/>
            <person name="Fitzpatrick D.A."/>
            <person name="Frisvad J.C."/>
            <person name="Nielsen K.L."/>
        </authorList>
    </citation>
    <scope>NUCLEOTIDE SEQUENCE</scope>
    <source>
        <strain evidence="1">IBT 30069</strain>
    </source>
</reference>
<protein>
    <submittedName>
        <fullName evidence="1">Uncharacterized protein</fullName>
    </submittedName>
</protein>
<gene>
    <name evidence="1" type="ORF">N7456_004031</name>
</gene>